<dbReference type="Proteomes" id="UP001221217">
    <property type="component" value="Unassembled WGS sequence"/>
</dbReference>
<accession>A0AAJ1IHI8</accession>
<name>A0AAJ1IHI8_9SPIO</name>
<organism evidence="1 2">
    <name type="scientific">Candidatus Thalassospirochaeta sargassi</name>
    <dbReference type="NCBI Taxonomy" id="3119039"/>
    <lineage>
        <taxon>Bacteria</taxon>
        <taxon>Pseudomonadati</taxon>
        <taxon>Spirochaetota</taxon>
        <taxon>Spirochaetia</taxon>
        <taxon>Spirochaetales</taxon>
        <taxon>Spirochaetaceae</taxon>
        <taxon>Candidatus Thalassospirochaeta</taxon>
    </lineage>
</organism>
<reference evidence="1 2" key="1">
    <citation type="submission" date="2022-12" db="EMBL/GenBank/DDBJ databases">
        <title>Metagenome assembled genome from gulf of manar.</title>
        <authorList>
            <person name="Kohli P."/>
            <person name="Pk S."/>
            <person name="Venkata Ramana C."/>
            <person name="Sasikala C."/>
        </authorList>
    </citation>
    <scope>NUCLEOTIDE SEQUENCE [LARGE SCALE GENOMIC DNA]</scope>
    <source>
        <strain evidence="1">JB008</strain>
    </source>
</reference>
<dbReference type="AlphaFoldDB" id="A0AAJ1IHI8"/>
<dbReference type="EMBL" id="JAQQAL010000044">
    <property type="protein sequence ID" value="MDC7228279.1"/>
    <property type="molecule type" value="Genomic_DNA"/>
</dbReference>
<evidence type="ECO:0000313" key="2">
    <source>
        <dbReference type="Proteomes" id="UP001221217"/>
    </source>
</evidence>
<comment type="caution">
    <text evidence="1">The sequence shown here is derived from an EMBL/GenBank/DDBJ whole genome shotgun (WGS) entry which is preliminary data.</text>
</comment>
<evidence type="ECO:0000313" key="1">
    <source>
        <dbReference type="EMBL" id="MDC7228279.1"/>
    </source>
</evidence>
<protein>
    <submittedName>
        <fullName evidence="1">Uncharacterized protein</fullName>
    </submittedName>
</protein>
<proteinExistence type="predicted"/>
<sequence length="309" mass="35604">MEGRNPTIIVPFSPADSAEVCRDVFVYLRPESNGIEVESLIMQAIRAENLKDSVKLSYLANLPGDFIASKGLIEHHYRIRLLFAVKGKNLFTRHMKKVFKSYFRCSFDKADILGPYEAMKRLGVDEETLFKTWVKPSNMLNINGQSIKKINNLFVLNYDIPALLKKNDINTDIAVMIFRCCRKDEDIHYMIDAIEAQLKSRGIVNVMNPSSRIFHYSKGPFEELLDCSGFLYNSDLKNIPLSEVTFGRYLLENGVEIEQIEGALYHPIMYFKPDNGSFVENDIYSYTKDLSYAEALERFKTVFLQRVIQ</sequence>
<gene>
    <name evidence="1" type="ORF">PQJ61_16070</name>
</gene>